<dbReference type="RefSeq" id="WP_322809826.1">
    <property type="nucleotide sequence ID" value="NZ_JAVBVO010000024.1"/>
</dbReference>
<evidence type="ECO:0000256" key="1">
    <source>
        <dbReference type="SAM" id="Phobius"/>
    </source>
</evidence>
<keyword evidence="1" id="KW-0812">Transmembrane</keyword>
<protein>
    <recommendedName>
        <fullName evidence="4">Type VII secretion protein EssB</fullName>
    </recommendedName>
</protein>
<feature type="transmembrane region" description="Helical" evidence="1">
    <location>
        <begin position="147"/>
        <end position="167"/>
    </location>
</feature>
<keyword evidence="1" id="KW-1133">Transmembrane helix</keyword>
<evidence type="ECO:0008006" key="4">
    <source>
        <dbReference type="Google" id="ProtNLM"/>
    </source>
</evidence>
<evidence type="ECO:0000313" key="3">
    <source>
        <dbReference type="Proteomes" id="UP001290462"/>
    </source>
</evidence>
<dbReference type="EMBL" id="JAVBVO010000024">
    <property type="protein sequence ID" value="MDZ5760662.1"/>
    <property type="molecule type" value="Genomic_DNA"/>
</dbReference>
<comment type="caution">
    <text evidence="2">The sequence shown here is derived from an EMBL/GenBank/DDBJ whole genome shotgun (WGS) entry which is preliminary data.</text>
</comment>
<sequence>MIFVNYIVKNKKLKKLLISNEKLSVKNATMLLEKFEELAKFRNFVANVEYQVCDDDETLFRDNVEVGKGNATNLLLLITNSLNTNFAEIPQADKDELIEKIANSYNIDHEEPVNDSIEVTNSKYEKGKKEKRSTKTKIFVFSRNQKIIGVLFFLFFILIVAGVSFIGSVSSNKINETSEIVIEKESYEQLLEEKKYEKILELYPEKILDLRSYLIHERKVVDLKTLNHKSKKIDADLEIAFLEKNWTRVIETKAKTDEQIAMKIFAYLNVQKIAEATKLNEEIDSKQLKTLISDYTILKNIVDEYEILLKDTNLTPERRGLIESNLKEAKEKIADLLGDEPSENKTK</sequence>
<keyword evidence="1" id="KW-0472">Membrane</keyword>
<dbReference type="Proteomes" id="UP001290462">
    <property type="component" value="Unassembled WGS sequence"/>
</dbReference>
<reference evidence="2" key="1">
    <citation type="submission" date="2023-08" db="EMBL/GenBank/DDBJ databases">
        <title>Genomic characterization of piscicolin 126 produced by Carnobacterium maltaromaticum CM22 strain isolated from salmon (Salmo salar).</title>
        <authorList>
            <person name="Gonzalez-Gragera E."/>
            <person name="Garcia-Lopez J.D."/>
            <person name="Teso-Perez C."/>
            <person name="Gimenez-Hernandez I."/>
            <person name="Peralta-Sanchez J.M."/>
            <person name="Valdivia E."/>
            <person name="Montalban-Lopez M."/>
            <person name="Martin-Platero A.M."/>
            <person name="Banos A."/>
            <person name="Martinez-Bueno M."/>
        </authorList>
    </citation>
    <scope>NUCLEOTIDE SEQUENCE</scope>
    <source>
        <strain evidence="2">CM22</strain>
    </source>
</reference>
<organism evidence="2 3">
    <name type="scientific">Carnobacterium maltaromaticum</name>
    <name type="common">Carnobacterium piscicola</name>
    <dbReference type="NCBI Taxonomy" id="2751"/>
    <lineage>
        <taxon>Bacteria</taxon>
        <taxon>Bacillati</taxon>
        <taxon>Bacillota</taxon>
        <taxon>Bacilli</taxon>
        <taxon>Lactobacillales</taxon>
        <taxon>Carnobacteriaceae</taxon>
        <taxon>Carnobacterium</taxon>
    </lineage>
</organism>
<name>A0AAW9KA39_CARML</name>
<proteinExistence type="predicted"/>
<accession>A0AAW9KA39</accession>
<dbReference type="AlphaFoldDB" id="A0AAW9KA39"/>
<gene>
    <name evidence="2" type="ORF">RAK27_18635</name>
</gene>
<evidence type="ECO:0000313" key="2">
    <source>
        <dbReference type="EMBL" id="MDZ5760662.1"/>
    </source>
</evidence>